<dbReference type="GO" id="GO:0005737">
    <property type="term" value="C:cytoplasm"/>
    <property type="evidence" value="ECO:0007669"/>
    <property type="project" value="TreeGrafter"/>
</dbReference>
<evidence type="ECO:0000313" key="11">
    <source>
        <dbReference type="WBParaSite" id="DME_0000199601-mRNA-1"/>
    </source>
</evidence>
<dbReference type="InterPro" id="IPR036921">
    <property type="entry name" value="PurM-like_N_sf"/>
</dbReference>
<dbReference type="FunFam" id="3.90.650.10:FF:000010">
    <property type="entry name" value="Selenide, water dikinase"/>
    <property type="match status" value="1"/>
</dbReference>
<gene>
    <name evidence="8" type="ORF">DME_LOCUS6356</name>
</gene>
<dbReference type="WBParaSite" id="DME_0000199601-mRNA-1">
    <property type="protein sequence ID" value="DME_0000199601-mRNA-1"/>
    <property type="gene ID" value="DME_0000199601"/>
</dbReference>
<evidence type="ECO:0000256" key="4">
    <source>
        <dbReference type="ARBA" id="ARBA00022840"/>
    </source>
</evidence>
<evidence type="ECO:0000313" key="8">
    <source>
        <dbReference type="EMBL" id="VDN56383.1"/>
    </source>
</evidence>
<keyword evidence="2" id="KW-0547">Nucleotide-binding</keyword>
<keyword evidence="10" id="KW-1185">Reference proteome</keyword>
<dbReference type="NCBIfam" id="TIGR00476">
    <property type="entry name" value="selD"/>
    <property type="match status" value="1"/>
</dbReference>
<evidence type="ECO:0000256" key="2">
    <source>
        <dbReference type="ARBA" id="ARBA00022741"/>
    </source>
</evidence>
<name>A0A0N4U586_DRAME</name>
<sequence>MNKRKKLIQRILNGYSSKDHGLSADFILTNLTQMKGCGCKVPQAVAYFFKGIGLDSCVIPLRHKGLFLVQTTDFFYPLVDDPYIMGRITCANVLSDLYAMGVTNCDNMLILLGIPRDLEDIERNIIVSNFLQGFHETASEAGTVIRGGQTVRCPWLLLGGVASSVCVEQELAKVDAAQPGDVLILTKPIGGQIAVNSYEWMKKNNGRIEELNLDKDKVLRAYQQAVEQMCRLNRNAAGMTIKYATHASTDVTGFGILGHAKNLAKAQKAEVQFVINTLPIIDYMAHIADAMNNGFNLFSGTSAETSGGLLIAVEKEKAVALCEELEQLDGFPAWIIGEVIKGPRSAKIVENPKVISVPSRIHP</sequence>
<dbReference type="Gene3D" id="3.90.650.10">
    <property type="entry name" value="PurM-like C-terminal domain"/>
    <property type="match status" value="1"/>
</dbReference>
<dbReference type="Pfam" id="PF02769">
    <property type="entry name" value="AIRS_C"/>
    <property type="match status" value="1"/>
</dbReference>
<proteinExistence type="predicted"/>
<dbReference type="InterPro" id="IPR016188">
    <property type="entry name" value="PurM-like_N"/>
</dbReference>
<keyword evidence="3" id="KW-0418">Kinase</keyword>
<dbReference type="GO" id="GO:0005524">
    <property type="term" value="F:ATP binding"/>
    <property type="evidence" value="ECO:0007669"/>
    <property type="project" value="UniProtKB-KW"/>
</dbReference>
<dbReference type="SUPFAM" id="SSF55326">
    <property type="entry name" value="PurM N-terminal domain-like"/>
    <property type="match status" value="1"/>
</dbReference>
<accession>A0A0N4U586</accession>
<dbReference type="OrthoDB" id="409395at2759"/>
<evidence type="ECO:0000256" key="5">
    <source>
        <dbReference type="ARBA" id="ARBA00023266"/>
    </source>
</evidence>
<evidence type="ECO:0000256" key="1">
    <source>
        <dbReference type="ARBA" id="ARBA00022679"/>
    </source>
</evidence>
<dbReference type="STRING" id="318479.A0A0N4U586"/>
<evidence type="ECO:0000313" key="10">
    <source>
        <dbReference type="Proteomes" id="UP000274756"/>
    </source>
</evidence>
<dbReference type="Pfam" id="PF00586">
    <property type="entry name" value="AIRS"/>
    <property type="match status" value="1"/>
</dbReference>
<dbReference type="CDD" id="cd02195">
    <property type="entry name" value="SelD"/>
    <property type="match status" value="1"/>
</dbReference>
<dbReference type="AlphaFoldDB" id="A0A0N4U586"/>
<organism evidence="9 11">
    <name type="scientific">Dracunculus medinensis</name>
    <name type="common">Guinea worm</name>
    <dbReference type="NCBI Taxonomy" id="318479"/>
    <lineage>
        <taxon>Eukaryota</taxon>
        <taxon>Metazoa</taxon>
        <taxon>Ecdysozoa</taxon>
        <taxon>Nematoda</taxon>
        <taxon>Chromadorea</taxon>
        <taxon>Rhabditida</taxon>
        <taxon>Spirurina</taxon>
        <taxon>Dracunculoidea</taxon>
        <taxon>Dracunculidae</taxon>
        <taxon>Dracunculus</taxon>
    </lineage>
</organism>
<reference evidence="11" key="1">
    <citation type="submission" date="2017-02" db="UniProtKB">
        <authorList>
            <consortium name="WormBaseParasite"/>
        </authorList>
    </citation>
    <scope>IDENTIFICATION</scope>
</reference>
<dbReference type="InterPro" id="IPR004536">
    <property type="entry name" value="SPS/SelD"/>
</dbReference>
<keyword evidence="1" id="KW-0808">Transferase</keyword>
<keyword evidence="4" id="KW-0067">ATP-binding</keyword>
<evidence type="ECO:0000256" key="3">
    <source>
        <dbReference type="ARBA" id="ARBA00022777"/>
    </source>
</evidence>
<feature type="domain" description="PurM-like N-terminal" evidence="6">
    <location>
        <begin position="55"/>
        <end position="152"/>
    </location>
</feature>
<dbReference type="SUPFAM" id="SSF56042">
    <property type="entry name" value="PurM C-terminal domain-like"/>
    <property type="match status" value="1"/>
</dbReference>
<evidence type="ECO:0000313" key="9">
    <source>
        <dbReference type="Proteomes" id="UP000038040"/>
    </source>
</evidence>
<dbReference type="Gene3D" id="3.30.1330.10">
    <property type="entry name" value="PurM-like, N-terminal domain"/>
    <property type="match status" value="1"/>
</dbReference>
<dbReference type="Proteomes" id="UP000038040">
    <property type="component" value="Unplaced"/>
</dbReference>
<dbReference type="EMBL" id="UYYG01001155">
    <property type="protein sequence ID" value="VDN56383.1"/>
    <property type="molecule type" value="Genomic_DNA"/>
</dbReference>
<dbReference type="GO" id="GO:0004756">
    <property type="term" value="F:selenide, water dikinase activity"/>
    <property type="evidence" value="ECO:0007669"/>
    <property type="project" value="TreeGrafter"/>
</dbReference>
<protein>
    <submittedName>
        <fullName evidence="11">Selenide, water dikinase</fullName>
    </submittedName>
</protein>
<dbReference type="InterPro" id="IPR010918">
    <property type="entry name" value="PurM-like_C_dom"/>
</dbReference>
<dbReference type="Proteomes" id="UP000274756">
    <property type="component" value="Unassembled WGS sequence"/>
</dbReference>
<feature type="domain" description="PurM-like C-terminal" evidence="7">
    <location>
        <begin position="178"/>
        <end position="346"/>
    </location>
</feature>
<dbReference type="PIRSF" id="PIRSF036407">
    <property type="entry name" value="Selenphspht_syn"/>
    <property type="match status" value="1"/>
</dbReference>
<dbReference type="GO" id="GO:0016260">
    <property type="term" value="P:selenocysteine biosynthetic process"/>
    <property type="evidence" value="ECO:0007669"/>
    <property type="project" value="TreeGrafter"/>
</dbReference>
<evidence type="ECO:0000259" key="6">
    <source>
        <dbReference type="Pfam" id="PF00586"/>
    </source>
</evidence>
<keyword evidence="5" id="KW-0711">Selenium</keyword>
<dbReference type="InterPro" id="IPR036676">
    <property type="entry name" value="PurM-like_C_sf"/>
</dbReference>
<dbReference type="PANTHER" id="PTHR10256">
    <property type="entry name" value="SELENIDE, WATER DIKINASE"/>
    <property type="match status" value="1"/>
</dbReference>
<evidence type="ECO:0000259" key="7">
    <source>
        <dbReference type="Pfam" id="PF02769"/>
    </source>
</evidence>
<reference evidence="8 10" key="2">
    <citation type="submission" date="2018-11" db="EMBL/GenBank/DDBJ databases">
        <authorList>
            <consortium name="Pathogen Informatics"/>
        </authorList>
    </citation>
    <scope>NUCLEOTIDE SEQUENCE [LARGE SCALE GENOMIC DNA]</scope>
</reference>
<dbReference type="PANTHER" id="PTHR10256:SF0">
    <property type="entry name" value="INACTIVE SELENIDE, WATER DIKINASE-LIKE PROTEIN-RELATED"/>
    <property type="match status" value="1"/>
</dbReference>